<gene>
    <name evidence="1" type="ORF">H7C18_21120</name>
</gene>
<dbReference type="EMBL" id="JACJVO010000027">
    <property type="protein sequence ID" value="MBB6733429.1"/>
    <property type="molecule type" value="Genomic_DNA"/>
</dbReference>
<name>A0A7X0SP16_9BACL</name>
<evidence type="ECO:0000313" key="1">
    <source>
        <dbReference type="EMBL" id="MBB6733429.1"/>
    </source>
</evidence>
<organism evidence="1 2">
    <name type="scientific">Cohnella zeiphila</name>
    <dbReference type="NCBI Taxonomy" id="2761120"/>
    <lineage>
        <taxon>Bacteria</taxon>
        <taxon>Bacillati</taxon>
        <taxon>Bacillota</taxon>
        <taxon>Bacilli</taxon>
        <taxon>Bacillales</taxon>
        <taxon>Paenibacillaceae</taxon>
        <taxon>Cohnella</taxon>
    </lineage>
</organism>
<dbReference type="RefSeq" id="WP_185131091.1">
    <property type="nucleotide sequence ID" value="NZ_JACJVO010000027.1"/>
</dbReference>
<dbReference type="AlphaFoldDB" id="A0A7X0SP16"/>
<dbReference type="Proteomes" id="UP000564644">
    <property type="component" value="Unassembled WGS sequence"/>
</dbReference>
<sequence length="130" mass="14729">MLNSNTVSPLERFPDRPYTGRTYESGLAKGSGFAILRTLSNVWIVLAVGCFDCRHANQHRNYRPLRSLISKLDRISSVPSESDGGEERSNEFHYIESTFDSLVERFNLFKSRSDQNSGYHRPGNRFGAAP</sequence>
<evidence type="ECO:0000313" key="2">
    <source>
        <dbReference type="Proteomes" id="UP000564644"/>
    </source>
</evidence>
<keyword evidence="2" id="KW-1185">Reference proteome</keyword>
<protein>
    <submittedName>
        <fullName evidence="1">Uncharacterized protein</fullName>
    </submittedName>
</protein>
<accession>A0A7X0SP16</accession>
<reference evidence="1 2" key="1">
    <citation type="submission" date="2020-08" db="EMBL/GenBank/DDBJ databases">
        <title>Cohnella phylogeny.</title>
        <authorList>
            <person name="Dunlap C."/>
        </authorList>
    </citation>
    <scope>NUCLEOTIDE SEQUENCE [LARGE SCALE GENOMIC DNA]</scope>
    <source>
        <strain evidence="1 2">CBP 2801</strain>
    </source>
</reference>
<comment type="caution">
    <text evidence="1">The sequence shown here is derived from an EMBL/GenBank/DDBJ whole genome shotgun (WGS) entry which is preliminary data.</text>
</comment>
<proteinExistence type="predicted"/>